<keyword evidence="1" id="KW-0732">Signal</keyword>
<feature type="signal peptide" evidence="1">
    <location>
        <begin position="1"/>
        <end position="18"/>
    </location>
</feature>
<evidence type="ECO:0000313" key="3">
    <source>
        <dbReference type="Proteomes" id="UP000034112"/>
    </source>
</evidence>
<evidence type="ECO:0000256" key="1">
    <source>
        <dbReference type="SAM" id="SignalP"/>
    </source>
</evidence>
<accession>A0A0F9X5A8</accession>
<name>A0A0F9X5A8_TRIHA</name>
<gene>
    <name evidence="2" type="ORF">THAR02_08114</name>
</gene>
<sequence length="121" mass="13160">MLFTSAIASAFLIASSVAAPHPINELGPIKMSPREYWAFAIKLRDDSVKEKRAPEADIAAREYWAFAIKLRDGVTAKRAILESQYIEAYGRGSKLQEGCVTTDTGVSCFYPGATPEDAGSQ</sequence>
<evidence type="ECO:0000313" key="2">
    <source>
        <dbReference type="EMBL" id="KKO99789.1"/>
    </source>
</evidence>
<protein>
    <submittedName>
        <fullName evidence="2">Uncharacterized protein</fullName>
    </submittedName>
</protein>
<dbReference type="OMA" id="REYWAFA"/>
<reference evidence="3" key="1">
    <citation type="journal article" date="2015" name="Genome Announc.">
        <title>Draft whole-genome sequence of the biocontrol agent Trichoderma harzianum T6776.</title>
        <authorList>
            <person name="Baroncelli R."/>
            <person name="Piaggeschi G."/>
            <person name="Fiorini L."/>
            <person name="Bertolini E."/>
            <person name="Zapparata A."/>
            <person name="Pe M.E."/>
            <person name="Sarrocco S."/>
            <person name="Vannacci G."/>
        </authorList>
    </citation>
    <scope>NUCLEOTIDE SEQUENCE [LARGE SCALE GENOMIC DNA]</scope>
    <source>
        <strain evidence="3">T6776</strain>
    </source>
</reference>
<proteinExistence type="predicted"/>
<feature type="chain" id="PRO_5002529662" evidence="1">
    <location>
        <begin position="19"/>
        <end position="121"/>
    </location>
</feature>
<dbReference type="OrthoDB" id="4862890at2759"/>
<comment type="caution">
    <text evidence="2">The sequence shown here is derived from an EMBL/GenBank/DDBJ whole genome shotgun (WGS) entry which is preliminary data.</text>
</comment>
<organism evidence="2 3">
    <name type="scientific">Trichoderma harzianum</name>
    <name type="common">Hypocrea lixii</name>
    <dbReference type="NCBI Taxonomy" id="5544"/>
    <lineage>
        <taxon>Eukaryota</taxon>
        <taxon>Fungi</taxon>
        <taxon>Dikarya</taxon>
        <taxon>Ascomycota</taxon>
        <taxon>Pezizomycotina</taxon>
        <taxon>Sordariomycetes</taxon>
        <taxon>Hypocreomycetidae</taxon>
        <taxon>Hypocreales</taxon>
        <taxon>Hypocreaceae</taxon>
        <taxon>Trichoderma</taxon>
    </lineage>
</organism>
<dbReference type="AlphaFoldDB" id="A0A0F9X5A8"/>
<dbReference type="EMBL" id="JOKZ01000299">
    <property type="protein sequence ID" value="KKO99789.1"/>
    <property type="molecule type" value="Genomic_DNA"/>
</dbReference>
<dbReference type="Proteomes" id="UP000034112">
    <property type="component" value="Unassembled WGS sequence"/>
</dbReference>